<name>A0A6N8JGB0_9BACT</name>
<dbReference type="Proteomes" id="UP000468388">
    <property type="component" value="Unassembled WGS sequence"/>
</dbReference>
<evidence type="ECO:0000313" key="1">
    <source>
        <dbReference type="EMBL" id="MVT44345.1"/>
    </source>
</evidence>
<keyword evidence="2" id="KW-1185">Reference proteome</keyword>
<dbReference type="RefSeq" id="WP_157303143.1">
    <property type="nucleotide sequence ID" value="NZ_BAAAZB010000037.1"/>
</dbReference>
<dbReference type="Pfam" id="PF13469">
    <property type="entry name" value="Sulfotransfer_3"/>
    <property type="match status" value="1"/>
</dbReference>
<reference evidence="1 2" key="1">
    <citation type="submission" date="2019-12" db="EMBL/GenBank/DDBJ databases">
        <title>The draft genomic sequence of strain Chitinophaga oryziterrae JCM 16595.</title>
        <authorList>
            <person name="Zhang X."/>
        </authorList>
    </citation>
    <scope>NUCLEOTIDE SEQUENCE [LARGE SCALE GENOMIC DNA]</scope>
    <source>
        <strain evidence="1 2">JCM 16595</strain>
    </source>
</reference>
<proteinExistence type="predicted"/>
<evidence type="ECO:0008006" key="3">
    <source>
        <dbReference type="Google" id="ProtNLM"/>
    </source>
</evidence>
<evidence type="ECO:0000313" key="2">
    <source>
        <dbReference type="Proteomes" id="UP000468388"/>
    </source>
</evidence>
<dbReference type="Gene3D" id="3.40.50.300">
    <property type="entry name" value="P-loop containing nucleotide triphosphate hydrolases"/>
    <property type="match status" value="1"/>
</dbReference>
<organism evidence="1 2">
    <name type="scientific">Chitinophaga oryziterrae</name>
    <dbReference type="NCBI Taxonomy" id="1031224"/>
    <lineage>
        <taxon>Bacteria</taxon>
        <taxon>Pseudomonadati</taxon>
        <taxon>Bacteroidota</taxon>
        <taxon>Chitinophagia</taxon>
        <taxon>Chitinophagales</taxon>
        <taxon>Chitinophagaceae</taxon>
        <taxon>Chitinophaga</taxon>
    </lineage>
</organism>
<comment type="caution">
    <text evidence="1">The sequence shown here is derived from an EMBL/GenBank/DDBJ whole genome shotgun (WGS) entry which is preliminary data.</text>
</comment>
<protein>
    <recommendedName>
        <fullName evidence="3">Sulfotransferase family protein</fullName>
    </recommendedName>
</protein>
<dbReference type="AlphaFoldDB" id="A0A6N8JGB0"/>
<dbReference type="SUPFAM" id="SSF52540">
    <property type="entry name" value="P-loop containing nucleoside triphosphate hydrolases"/>
    <property type="match status" value="1"/>
</dbReference>
<gene>
    <name evidence="1" type="ORF">GO495_27375</name>
</gene>
<sequence>MTDSKVLVITGMHRSGTSLLTQWLYKCGMHVGDHFMGAGIGNEDGHFEDLDFYQYHKNVLKDYHLPEDGMIDEPLVTLSDGQLHEMRKLVNQKNATQQQWAWKEPRTCLFLDHYRQLLPEARYLVILRDYRSVVSSLISRIYSRTSYKYSQKKGFPKFFWEYFKKPFRKRLLLNKHSEHFLRVWIAYNEAILHHLQQLNPAQYLVVDHTALSDNNKQVFEHLSDTWDFKLEYYNYKNVYKENLLSKILDIGHYVKDKSLLVKANDLQEQLKVMV</sequence>
<dbReference type="InterPro" id="IPR027417">
    <property type="entry name" value="P-loop_NTPase"/>
</dbReference>
<dbReference type="EMBL" id="WRXO01000011">
    <property type="protein sequence ID" value="MVT44345.1"/>
    <property type="molecule type" value="Genomic_DNA"/>
</dbReference>
<accession>A0A6N8JGB0</accession>
<dbReference type="OrthoDB" id="9816424at2"/>